<dbReference type="Gene3D" id="3.40.640.10">
    <property type="entry name" value="Type I PLP-dependent aspartate aminotransferase-like (Major domain)"/>
    <property type="match status" value="1"/>
</dbReference>
<evidence type="ECO:0000256" key="7">
    <source>
        <dbReference type="ARBA" id="ARBA00023133"/>
    </source>
</evidence>
<keyword evidence="6 13" id="KW-0663">Pyridoxal phosphate</keyword>
<evidence type="ECO:0000256" key="5">
    <source>
        <dbReference type="ARBA" id="ARBA00022679"/>
    </source>
</evidence>
<evidence type="ECO:0000256" key="2">
    <source>
        <dbReference type="ARBA" id="ARBA00005029"/>
    </source>
</evidence>
<proteinExistence type="inferred from homology"/>
<accession>A0ABT4IQA6</accession>
<evidence type="ECO:0000256" key="6">
    <source>
        <dbReference type="ARBA" id="ARBA00022898"/>
    </source>
</evidence>
<dbReference type="EMBL" id="JAKNQU010000001">
    <property type="protein sequence ID" value="MCZ0925860.1"/>
    <property type="molecule type" value="Genomic_DNA"/>
</dbReference>
<dbReference type="GO" id="GO:0003870">
    <property type="term" value="F:5-aminolevulinate synthase activity"/>
    <property type="evidence" value="ECO:0007669"/>
    <property type="project" value="UniProtKB-EC"/>
</dbReference>
<dbReference type="RefSeq" id="WP_268900980.1">
    <property type="nucleotide sequence ID" value="NZ_JAKNQT010000004.1"/>
</dbReference>
<dbReference type="InterPro" id="IPR001917">
    <property type="entry name" value="Aminotrans_II_pyridoxalP_BS"/>
</dbReference>
<keyword evidence="5 15" id="KW-0808">Transferase</keyword>
<comment type="cofactor">
    <cofactor evidence="1 13">
        <name>pyridoxal 5'-phosphate</name>
        <dbReference type="ChEBI" id="CHEBI:597326"/>
    </cofactor>
</comment>
<comment type="pathway">
    <text evidence="2">Porphyrin-containing compound metabolism; protoporphyrin-IX biosynthesis; 5-aminolevulinate from glycine: step 1/1.</text>
</comment>
<dbReference type="Pfam" id="PF00155">
    <property type="entry name" value="Aminotran_1_2"/>
    <property type="match status" value="1"/>
</dbReference>
<evidence type="ECO:0000313" key="15">
    <source>
        <dbReference type="EMBL" id="MCZ0925860.1"/>
    </source>
</evidence>
<dbReference type="CDD" id="cd06454">
    <property type="entry name" value="KBL_like"/>
    <property type="match status" value="1"/>
</dbReference>
<keyword evidence="7" id="KW-0350">Heme biosynthesis</keyword>
<dbReference type="SUPFAM" id="SSF53383">
    <property type="entry name" value="PLP-dependent transferases"/>
    <property type="match status" value="1"/>
</dbReference>
<evidence type="ECO:0000313" key="16">
    <source>
        <dbReference type="Proteomes" id="UP001321125"/>
    </source>
</evidence>
<name>A0ABT4IQA6_9GAMM</name>
<sequence length="415" mass="45803">MRYRNLFEDRVNALKASGEYRVFRQIDRVCGEYPQCYLDGNYDERAVIWCSNDYLNMSQHPSVLEAMALAVSSHGAGAGGSRNIGGSHSYYIDLERSLADWHDKEAALIFPTGFSSNDATLQCLLRLLDNCQVFSDASNHASIINGIRSSRATRHIFAHNDVNDLARKLEAAPVDVPKIIVFESVYSMDGDIAPIQEIVTLAKRHNALTYLDEVHAVGMYGPRGAGIAAELGIDHQIDIIQGTMAKAVGVIGGYIAGSLPLVDAVRSYCTGFIFTTALPPAVVAACCASIEHLKKSEKERHSLLAKSWILRRRLNEARIPVMSCSDTHILPISIGNAIKCTQAANYLADNHNIYIQPINSPTVAQGTERFRINITPCHTETHIGELIEALEDTFHKFEIPFLQPRQEYKSSISTA</sequence>
<comment type="similarity">
    <text evidence="3 13">Belongs to the class-II pyridoxal-phosphate-dependent aminotransferase family.</text>
</comment>
<evidence type="ECO:0000256" key="11">
    <source>
        <dbReference type="ARBA" id="ARBA00032773"/>
    </source>
</evidence>
<comment type="caution">
    <text evidence="15">The sequence shown here is derived from an EMBL/GenBank/DDBJ whole genome shotgun (WGS) entry which is preliminary data.</text>
</comment>
<gene>
    <name evidence="15" type="primary">hemA</name>
    <name evidence="15" type="ORF">L0635_02045</name>
</gene>
<evidence type="ECO:0000256" key="13">
    <source>
        <dbReference type="RuleBase" id="RU003693"/>
    </source>
</evidence>
<dbReference type="InterPro" id="IPR015421">
    <property type="entry name" value="PyrdxlP-dep_Trfase_major"/>
</dbReference>
<dbReference type="PANTHER" id="PTHR13693:SF102">
    <property type="entry name" value="2-AMINO-3-KETOBUTYRATE COENZYME A LIGASE, MITOCHONDRIAL"/>
    <property type="match status" value="1"/>
</dbReference>
<evidence type="ECO:0000256" key="4">
    <source>
        <dbReference type="ARBA" id="ARBA00013257"/>
    </source>
</evidence>
<dbReference type="Gene3D" id="3.90.1150.10">
    <property type="entry name" value="Aspartate Aminotransferase, domain 1"/>
    <property type="match status" value="1"/>
</dbReference>
<dbReference type="EC" id="2.3.1.37" evidence="4"/>
<dbReference type="InterPro" id="IPR004839">
    <property type="entry name" value="Aminotransferase_I/II_large"/>
</dbReference>
<dbReference type="InterPro" id="IPR015424">
    <property type="entry name" value="PyrdxlP-dep_Trfase"/>
</dbReference>
<dbReference type="NCBIfam" id="TIGR01821">
    <property type="entry name" value="5aminolev_synth"/>
    <property type="match status" value="1"/>
</dbReference>
<evidence type="ECO:0000256" key="9">
    <source>
        <dbReference type="ARBA" id="ARBA00031691"/>
    </source>
</evidence>
<dbReference type="PROSITE" id="PS00599">
    <property type="entry name" value="AA_TRANSFER_CLASS_2"/>
    <property type="match status" value="1"/>
</dbReference>
<evidence type="ECO:0000256" key="8">
    <source>
        <dbReference type="ARBA" id="ARBA00023315"/>
    </source>
</evidence>
<reference evidence="15 16" key="1">
    <citation type="submission" date="2022-02" db="EMBL/GenBank/DDBJ databases">
        <title>Study of halophilic communities from a Mexican lake.</title>
        <authorList>
            <person name="Hernandez-Soto L.M."/>
            <person name="Martinez-Abarca F."/>
            <person name="Ramirez-Saad H.C."/>
            <person name="Aguirre-Garrido J.F."/>
        </authorList>
    </citation>
    <scope>NUCLEOTIDE SEQUENCE [LARGE SCALE GENOMIC DNA]</scope>
    <source>
        <strain evidence="15 16">Hjan13</strain>
    </source>
</reference>
<dbReference type="InterPro" id="IPR010961">
    <property type="entry name" value="4pyrrol_synth_NH2levulA_synth"/>
</dbReference>
<evidence type="ECO:0000256" key="1">
    <source>
        <dbReference type="ARBA" id="ARBA00001933"/>
    </source>
</evidence>
<dbReference type="PANTHER" id="PTHR13693">
    <property type="entry name" value="CLASS II AMINOTRANSFERASE/8-AMINO-7-OXONONANOATE SYNTHASE"/>
    <property type="match status" value="1"/>
</dbReference>
<organism evidence="15 16">
    <name type="scientific">Vreelandella janggokensis</name>
    <dbReference type="NCBI Taxonomy" id="370767"/>
    <lineage>
        <taxon>Bacteria</taxon>
        <taxon>Pseudomonadati</taxon>
        <taxon>Pseudomonadota</taxon>
        <taxon>Gammaproteobacteria</taxon>
        <taxon>Oceanospirillales</taxon>
        <taxon>Halomonadaceae</taxon>
        <taxon>Vreelandella</taxon>
    </lineage>
</organism>
<comment type="catalytic activity">
    <reaction evidence="12">
        <text>succinyl-CoA + glycine + H(+) = 5-aminolevulinate + CO2 + CoA</text>
        <dbReference type="Rhea" id="RHEA:12921"/>
        <dbReference type="ChEBI" id="CHEBI:15378"/>
        <dbReference type="ChEBI" id="CHEBI:16526"/>
        <dbReference type="ChEBI" id="CHEBI:57287"/>
        <dbReference type="ChEBI" id="CHEBI:57292"/>
        <dbReference type="ChEBI" id="CHEBI:57305"/>
        <dbReference type="ChEBI" id="CHEBI:356416"/>
        <dbReference type="EC" id="2.3.1.37"/>
    </reaction>
</comment>
<dbReference type="Proteomes" id="UP001321125">
    <property type="component" value="Unassembled WGS sequence"/>
</dbReference>
<feature type="domain" description="Aminotransferase class I/classII large" evidence="14">
    <location>
        <begin position="47"/>
        <end position="390"/>
    </location>
</feature>
<dbReference type="InterPro" id="IPR050087">
    <property type="entry name" value="AON_synthase_class-II"/>
</dbReference>
<evidence type="ECO:0000256" key="3">
    <source>
        <dbReference type="ARBA" id="ARBA00008392"/>
    </source>
</evidence>
<evidence type="ECO:0000256" key="10">
    <source>
        <dbReference type="ARBA" id="ARBA00031945"/>
    </source>
</evidence>
<dbReference type="InterPro" id="IPR015422">
    <property type="entry name" value="PyrdxlP-dep_Trfase_small"/>
</dbReference>
<evidence type="ECO:0000256" key="12">
    <source>
        <dbReference type="ARBA" id="ARBA00047654"/>
    </source>
</evidence>
<keyword evidence="16" id="KW-1185">Reference proteome</keyword>
<evidence type="ECO:0000259" key="14">
    <source>
        <dbReference type="Pfam" id="PF00155"/>
    </source>
</evidence>
<protein>
    <recommendedName>
        <fullName evidence="4">5-aminolevulinate synthase</fullName>
        <ecNumber evidence="4">2.3.1.37</ecNumber>
    </recommendedName>
    <alternativeName>
        <fullName evidence="9">5-aminolevulinic acid synthase</fullName>
    </alternativeName>
    <alternativeName>
        <fullName evidence="10">Delta-ALA synthase</fullName>
    </alternativeName>
    <alternativeName>
        <fullName evidence="11">Delta-aminolevulinate synthase</fullName>
    </alternativeName>
</protein>
<keyword evidence="8 15" id="KW-0012">Acyltransferase</keyword>